<keyword evidence="3 5" id="KW-0479">Metal-binding</keyword>
<evidence type="ECO:0000313" key="8">
    <source>
        <dbReference type="Proteomes" id="UP000016935"/>
    </source>
</evidence>
<dbReference type="AlphaFoldDB" id="R0JXJ0"/>
<evidence type="ECO:0000313" key="7">
    <source>
        <dbReference type="EMBL" id="EOA80982.1"/>
    </source>
</evidence>
<protein>
    <recommendedName>
        <fullName evidence="9">Cytochrome P450</fullName>
    </recommendedName>
</protein>
<dbReference type="PANTHER" id="PTHR24305:SF232">
    <property type="entry name" value="P450, PUTATIVE (EUROFUNG)-RELATED"/>
    <property type="match status" value="1"/>
</dbReference>
<evidence type="ECO:0000256" key="1">
    <source>
        <dbReference type="ARBA" id="ARBA00001971"/>
    </source>
</evidence>
<dbReference type="GO" id="GO:0005506">
    <property type="term" value="F:iron ion binding"/>
    <property type="evidence" value="ECO:0007669"/>
    <property type="project" value="InterPro"/>
</dbReference>
<comment type="cofactor">
    <cofactor evidence="1 5">
        <name>heme</name>
        <dbReference type="ChEBI" id="CHEBI:30413"/>
    </cofactor>
</comment>
<evidence type="ECO:0008006" key="9">
    <source>
        <dbReference type="Google" id="ProtNLM"/>
    </source>
</evidence>
<dbReference type="InterPro" id="IPR017972">
    <property type="entry name" value="Cyt_P450_CS"/>
</dbReference>
<dbReference type="GO" id="GO:0020037">
    <property type="term" value="F:heme binding"/>
    <property type="evidence" value="ECO:0007669"/>
    <property type="project" value="InterPro"/>
</dbReference>
<dbReference type="Gene3D" id="1.10.630.10">
    <property type="entry name" value="Cytochrome P450"/>
    <property type="match status" value="1"/>
</dbReference>
<dbReference type="Proteomes" id="UP000016935">
    <property type="component" value="Unassembled WGS sequence"/>
</dbReference>
<dbReference type="eggNOG" id="KOG0158">
    <property type="taxonomic scope" value="Eukaryota"/>
</dbReference>
<sequence length="481" mass="53830">MQKLHPLSKFPGPWYASSFSIVSAIVSVLRKEPQWLMYLEKKYGTDHPIRISPTLLLFPKPSSLRDIYRDPQCNTKGGLYRAGSLGPASLVTTIDGERHRLLRKALSNAPWTIGPLKNEWESRFDDHISLFIQKFHEHAEANRTICLSDKVSEFALDILGMIAFSRPFGCVEQQRDVNGLLSNFRKALPIFGFSGRFNFFREKILTLPFTGALLLPSPADEAGMGWLLGEAGRQIAAREEQNAEKQFEGRPDFLQHCLDARYSDGSSLSAIDKHAHITLLIQAGADTTGTAMGMVLQYMISNPSILARAREEIEAAEARGVLSTPVRYDEVREHLPYFVACIKEGIRLGPSAANYFSRVIPAGGKVIDGHYIPAGTDVTCYSYVVQRNKDFYGADAEEYKPERWLQSQQRAYELEAAQFTFGTGPRVCVGKDVAILESHKLLPEIIRQFDFEVKQFGQYVVTGGVAANEGFMVNVIPRKQT</sequence>
<keyword evidence="4 5" id="KW-0408">Iron</keyword>
<dbReference type="PRINTS" id="PR00385">
    <property type="entry name" value="P450"/>
</dbReference>
<evidence type="ECO:0000256" key="3">
    <source>
        <dbReference type="ARBA" id="ARBA00022723"/>
    </source>
</evidence>
<organism evidence="7 8">
    <name type="scientific">Exserohilum turcicum (strain 28A)</name>
    <name type="common">Northern leaf blight fungus</name>
    <name type="synonym">Setosphaeria turcica</name>
    <dbReference type="NCBI Taxonomy" id="671987"/>
    <lineage>
        <taxon>Eukaryota</taxon>
        <taxon>Fungi</taxon>
        <taxon>Dikarya</taxon>
        <taxon>Ascomycota</taxon>
        <taxon>Pezizomycotina</taxon>
        <taxon>Dothideomycetes</taxon>
        <taxon>Pleosporomycetidae</taxon>
        <taxon>Pleosporales</taxon>
        <taxon>Pleosporineae</taxon>
        <taxon>Pleosporaceae</taxon>
        <taxon>Exserohilum</taxon>
    </lineage>
</organism>
<dbReference type="STRING" id="671987.R0JXJ0"/>
<evidence type="ECO:0000256" key="4">
    <source>
        <dbReference type="ARBA" id="ARBA00023004"/>
    </source>
</evidence>
<name>R0JXJ0_EXST2</name>
<keyword evidence="6" id="KW-0560">Oxidoreductase</keyword>
<evidence type="ECO:0000256" key="6">
    <source>
        <dbReference type="RuleBase" id="RU000461"/>
    </source>
</evidence>
<dbReference type="Pfam" id="PF00067">
    <property type="entry name" value="p450"/>
    <property type="match status" value="1"/>
</dbReference>
<keyword evidence="5 6" id="KW-0349">Heme</keyword>
<dbReference type="GO" id="GO:0004497">
    <property type="term" value="F:monooxygenase activity"/>
    <property type="evidence" value="ECO:0007669"/>
    <property type="project" value="UniProtKB-KW"/>
</dbReference>
<dbReference type="InterPro" id="IPR001128">
    <property type="entry name" value="Cyt_P450"/>
</dbReference>
<evidence type="ECO:0000256" key="5">
    <source>
        <dbReference type="PIRSR" id="PIRSR602401-1"/>
    </source>
</evidence>
<keyword evidence="8" id="KW-1185">Reference proteome</keyword>
<reference evidence="7 8" key="1">
    <citation type="journal article" date="2012" name="PLoS Pathog.">
        <title>Diverse lifestyles and strategies of plant pathogenesis encoded in the genomes of eighteen Dothideomycetes fungi.</title>
        <authorList>
            <person name="Ohm R.A."/>
            <person name="Feau N."/>
            <person name="Henrissat B."/>
            <person name="Schoch C.L."/>
            <person name="Horwitz B.A."/>
            <person name="Barry K.W."/>
            <person name="Condon B.J."/>
            <person name="Copeland A.C."/>
            <person name="Dhillon B."/>
            <person name="Glaser F."/>
            <person name="Hesse C.N."/>
            <person name="Kosti I."/>
            <person name="LaButti K."/>
            <person name="Lindquist E.A."/>
            <person name="Lucas S."/>
            <person name="Salamov A.A."/>
            <person name="Bradshaw R.E."/>
            <person name="Ciuffetti L."/>
            <person name="Hamelin R.C."/>
            <person name="Kema G.H.J."/>
            <person name="Lawrence C."/>
            <person name="Scott J.A."/>
            <person name="Spatafora J.W."/>
            <person name="Turgeon B.G."/>
            <person name="de Wit P.J.G.M."/>
            <person name="Zhong S."/>
            <person name="Goodwin S.B."/>
            <person name="Grigoriev I.V."/>
        </authorList>
    </citation>
    <scope>NUCLEOTIDE SEQUENCE [LARGE SCALE GENOMIC DNA]</scope>
    <source>
        <strain evidence="8">28A</strain>
    </source>
</reference>
<dbReference type="GO" id="GO:0016705">
    <property type="term" value="F:oxidoreductase activity, acting on paired donors, with incorporation or reduction of molecular oxygen"/>
    <property type="evidence" value="ECO:0007669"/>
    <property type="project" value="InterPro"/>
</dbReference>
<dbReference type="InterPro" id="IPR050121">
    <property type="entry name" value="Cytochrome_P450_monoxygenase"/>
</dbReference>
<comment type="similarity">
    <text evidence="2 6">Belongs to the cytochrome P450 family.</text>
</comment>
<accession>R0JXJ0</accession>
<dbReference type="PANTHER" id="PTHR24305">
    <property type="entry name" value="CYTOCHROME P450"/>
    <property type="match status" value="1"/>
</dbReference>
<dbReference type="InterPro" id="IPR002401">
    <property type="entry name" value="Cyt_P450_E_grp-I"/>
</dbReference>
<dbReference type="RefSeq" id="XP_008031551.1">
    <property type="nucleotide sequence ID" value="XM_008033360.1"/>
</dbReference>
<keyword evidence="6" id="KW-0503">Monooxygenase</keyword>
<proteinExistence type="inferred from homology"/>
<dbReference type="PROSITE" id="PS00086">
    <property type="entry name" value="CYTOCHROME_P450"/>
    <property type="match status" value="1"/>
</dbReference>
<evidence type="ECO:0000256" key="2">
    <source>
        <dbReference type="ARBA" id="ARBA00010617"/>
    </source>
</evidence>
<gene>
    <name evidence="7" type="ORF">SETTUDRAFT_124398</name>
</gene>
<reference evidence="7 8" key="2">
    <citation type="journal article" date="2013" name="PLoS Genet.">
        <title>Comparative genome structure, secondary metabolite, and effector coding capacity across Cochliobolus pathogens.</title>
        <authorList>
            <person name="Condon B.J."/>
            <person name="Leng Y."/>
            <person name="Wu D."/>
            <person name="Bushley K.E."/>
            <person name="Ohm R.A."/>
            <person name="Otillar R."/>
            <person name="Martin J."/>
            <person name="Schackwitz W."/>
            <person name="Grimwood J."/>
            <person name="MohdZainudin N."/>
            <person name="Xue C."/>
            <person name="Wang R."/>
            <person name="Manning V.A."/>
            <person name="Dhillon B."/>
            <person name="Tu Z.J."/>
            <person name="Steffenson B.J."/>
            <person name="Salamov A."/>
            <person name="Sun H."/>
            <person name="Lowry S."/>
            <person name="LaButti K."/>
            <person name="Han J."/>
            <person name="Copeland A."/>
            <person name="Lindquist E."/>
            <person name="Barry K."/>
            <person name="Schmutz J."/>
            <person name="Baker S.E."/>
            <person name="Ciuffetti L.M."/>
            <person name="Grigoriev I.V."/>
            <person name="Zhong S."/>
            <person name="Turgeon B.G."/>
        </authorList>
    </citation>
    <scope>NUCLEOTIDE SEQUENCE [LARGE SCALE GENOMIC DNA]</scope>
    <source>
        <strain evidence="8">28A</strain>
    </source>
</reference>
<dbReference type="HOGENOM" id="CLU_001570_14_0_1"/>
<dbReference type="GeneID" id="19395942"/>
<dbReference type="OrthoDB" id="3934656at2759"/>
<dbReference type="PRINTS" id="PR00463">
    <property type="entry name" value="EP450I"/>
</dbReference>
<dbReference type="SUPFAM" id="SSF48264">
    <property type="entry name" value="Cytochrome P450"/>
    <property type="match status" value="1"/>
</dbReference>
<dbReference type="InterPro" id="IPR036396">
    <property type="entry name" value="Cyt_P450_sf"/>
</dbReference>
<dbReference type="EMBL" id="KB908877">
    <property type="protein sequence ID" value="EOA80982.1"/>
    <property type="molecule type" value="Genomic_DNA"/>
</dbReference>
<feature type="binding site" description="axial binding residue" evidence="5">
    <location>
        <position position="428"/>
    </location>
    <ligand>
        <name>heme</name>
        <dbReference type="ChEBI" id="CHEBI:30413"/>
    </ligand>
    <ligandPart>
        <name>Fe</name>
        <dbReference type="ChEBI" id="CHEBI:18248"/>
    </ligandPart>
</feature>